<protein>
    <recommendedName>
        <fullName evidence="3">Retrovirus-related Pol polyprotein from transposon 17.6</fullName>
    </recommendedName>
</protein>
<proteinExistence type="predicted"/>
<dbReference type="SUPFAM" id="SSF56672">
    <property type="entry name" value="DNA/RNA polymerases"/>
    <property type="match status" value="1"/>
</dbReference>
<dbReference type="PANTHER" id="PTHR35046">
    <property type="entry name" value="ZINC KNUCKLE (CCHC-TYPE) FAMILY PROTEIN"/>
    <property type="match status" value="1"/>
</dbReference>
<comment type="caution">
    <text evidence="1">The sequence shown here is derived from an EMBL/GenBank/DDBJ whole genome shotgun (WGS) entry which is preliminary data.</text>
</comment>
<evidence type="ECO:0008006" key="3">
    <source>
        <dbReference type="Google" id="ProtNLM"/>
    </source>
</evidence>
<dbReference type="AlphaFoldDB" id="A0A371EZ45"/>
<dbReference type="Gene3D" id="3.30.70.270">
    <property type="match status" value="1"/>
</dbReference>
<dbReference type="InterPro" id="IPR043502">
    <property type="entry name" value="DNA/RNA_pol_sf"/>
</dbReference>
<organism evidence="1 2">
    <name type="scientific">Mucuna pruriens</name>
    <name type="common">Velvet bean</name>
    <name type="synonym">Dolichos pruriens</name>
    <dbReference type="NCBI Taxonomy" id="157652"/>
    <lineage>
        <taxon>Eukaryota</taxon>
        <taxon>Viridiplantae</taxon>
        <taxon>Streptophyta</taxon>
        <taxon>Embryophyta</taxon>
        <taxon>Tracheophyta</taxon>
        <taxon>Spermatophyta</taxon>
        <taxon>Magnoliopsida</taxon>
        <taxon>eudicotyledons</taxon>
        <taxon>Gunneridae</taxon>
        <taxon>Pentapetalae</taxon>
        <taxon>rosids</taxon>
        <taxon>fabids</taxon>
        <taxon>Fabales</taxon>
        <taxon>Fabaceae</taxon>
        <taxon>Papilionoideae</taxon>
        <taxon>50 kb inversion clade</taxon>
        <taxon>NPAAA clade</taxon>
        <taxon>indigoferoid/millettioid clade</taxon>
        <taxon>Phaseoleae</taxon>
        <taxon>Mucuna</taxon>
    </lineage>
</organism>
<dbReference type="Proteomes" id="UP000257109">
    <property type="component" value="Unassembled WGS sequence"/>
</dbReference>
<dbReference type="OrthoDB" id="1420748at2759"/>
<sequence>MSVSNVRSFHGLACFYRRFVKDFSTIASPINEIIKMDMGTLGKSFQTLKERLSNALVLALANLHMSFELECVGPIVLHSCSDLAGVQHYLLSNEFIVQSNHKSLKYLKGQLEFLEQLSYVIKHKQGKANIVADALSRRHMLLAMLETKLLGFESLKDLYVNDDNFKEAYDSYALLAN</sequence>
<evidence type="ECO:0000313" key="2">
    <source>
        <dbReference type="Proteomes" id="UP000257109"/>
    </source>
</evidence>
<gene>
    <name evidence="1" type="ORF">CR513_49336</name>
</gene>
<dbReference type="EMBL" id="QJKJ01011374">
    <property type="protein sequence ID" value="RDX71337.1"/>
    <property type="molecule type" value="Genomic_DNA"/>
</dbReference>
<feature type="non-terminal residue" evidence="1">
    <location>
        <position position="1"/>
    </location>
</feature>
<reference evidence="1" key="1">
    <citation type="submission" date="2018-05" db="EMBL/GenBank/DDBJ databases">
        <title>Draft genome of Mucuna pruriens seed.</title>
        <authorList>
            <person name="Nnadi N.E."/>
            <person name="Vos R."/>
            <person name="Hasami M.H."/>
            <person name="Devisetty U.K."/>
            <person name="Aguiy J.C."/>
        </authorList>
    </citation>
    <scope>NUCLEOTIDE SEQUENCE [LARGE SCALE GENOMIC DNA]</scope>
    <source>
        <strain evidence="1">JCA_2017</strain>
    </source>
</reference>
<keyword evidence="2" id="KW-1185">Reference proteome</keyword>
<evidence type="ECO:0000313" key="1">
    <source>
        <dbReference type="EMBL" id="RDX71337.1"/>
    </source>
</evidence>
<dbReference type="InterPro" id="IPR043128">
    <property type="entry name" value="Rev_trsase/Diguanyl_cyclase"/>
</dbReference>
<name>A0A371EZ45_MUCPR</name>
<accession>A0A371EZ45</accession>
<dbReference type="PANTHER" id="PTHR35046:SF26">
    <property type="entry name" value="RNA-DIRECTED DNA POLYMERASE"/>
    <property type="match status" value="1"/>
</dbReference>